<feature type="compositionally biased region" description="Basic residues" evidence="8">
    <location>
        <begin position="11"/>
        <end position="34"/>
    </location>
</feature>
<dbReference type="Pfam" id="PF00929">
    <property type="entry name" value="RNase_T"/>
    <property type="match status" value="1"/>
</dbReference>
<evidence type="ECO:0000256" key="2">
    <source>
        <dbReference type="ARBA" id="ARBA00010489"/>
    </source>
</evidence>
<dbReference type="SMART" id="SM00479">
    <property type="entry name" value="EXOIII"/>
    <property type="match status" value="1"/>
</dbReference>
<dbReference type="InterPro" id="IPR036397">
    <property type="entry name" value="RNaseH_sf"/>
</dbReference>
<dbReference type="Proteomes" id="UP000886611">
    <property type="component" value="Unassembled WGS sequence"/>
</dbReference>
<feature type="domain" description="Exonuclease" evidence="9">
    <location>
        <begin position="222"/>
        <end position="383"/>
    </location>
</feature>
<dbReference type="FunFam" id="3.30.420.10:FF:000007">
    <property type="entry name" value="Interferon-stimulated exonuclease gene 20"/>
    <property type="match status" value="1"/>
</dbReference>
<feature type="compositionally biased region" description="Basic and acidic residues" evidence="8">
    <location>
        <begin position="146"/>
        <end position="156"/>
    </location>
</feature>
<reference evidence="10 11" key="1">
    <citation type="journal article" date="2021" name="Cell">
        <title>Tracing the genetic footprints of vertebrate landing in non-teleost ray-finned fishes.</title>
        <authorList>
            <person name="Bi X."/>
            <person name="Wang K."/>
            <person name="Yang L."/>
            <person name="Pan H."/>
            <person name="Jiang H."/>
            <person name="Wei Q."/>
            <person name="Fang M."/>
            <person name="Yu H."/>
            <person name="Zhu C."/>
            <person name="Cai Y."/>
            <person name="He Y."/>
            <person name="Gan X."/>
            <person name="Zeng H."/>
            <person name="Yu D."/>
            <person name="Zhu Y."/>
            <person name="Jiang H."/>
            <person name="Qiu Q."/>
            <person name="Yang H."/>
            <person name="Zhang Y.E."/>
            <person name="Wang W."/>
            <person name="Zhu M."/>
            <person name="He S."/>
            <person name="Zhang G."/>
        </authorList>
    </citation>
    <scope>NUCLEOTIDE SEQUENCE [LARGE SCALE GENOMIC DNA]</scope>
    <source>
        <strain evidence="10">Bchr_013</strain>
    </source>
</reference>
<evidence type="ECO:0000256" key="4">
    <source>
        <dbReference type="ARBA" id="ARBA00022722"/>
    </source>
</evidence>
<protein>
    <recommendedName>
        <fullName evidence="3">RNA exonuclease 4</fullName>
    </recommendedName>
</protein>
<keyword evidence="11" id="KW-1185">Reference proteome</keyword>
<evidence type="ECO:0000256" key="1">
    <source>
        <dbReference type="ARBA" id="ARBA00004123"/>
    </source>
</evidence>
<dbReference type="InterPro" id="IPR013520">
    <property type="entry name" value="Ribonucl_H"/>
</dbReference>
<feature type="compositionally biased region" description="Polar residues" evidence="8">
    <location>
        <begin position="36"/>
        <end position="52"/>
    </location>
</feature>
<evidence type="ECO:0000256" key="3">
    <source>
        <dbReference type="ARBA" id="ARBA00016937"/>
    </source>
</evidence>
<feature type="non-terminal residue" evidence="10">
    <location>
        <position position="407"/>
    </location>
</feature>
<dbReference type="AlphaFoldDB" id="A0A8X7XQ54"/>
<evidence type="ECO:0000256" key="8">
    <source>
        <dbReference type="SAM" id="MobiDB-lite"/>
    </source>
</evidence>
<dbReference type="Gene3D" id="3.30.420.10">
    <property type="entry name" value="Ribonuclease H-like superfamily/Ribonuclease H"/>
    <property type="match status" value="1"/>
</dbReference>
<feature type="non-terminal residue" evidence="10">
    <location>
        <position position="1"/>
    </location>
</feature>
<dbReference type="RefSeq" id="XP_039619812.1">
    <property type="nucleotide sequence ID" value="XM_039763878.1"/>
</dbReference>
<comment type="similarity">
    <text evidence="2">Belongs to the REXO4 family.</text>
</comment>
<evidence type="ECO:0000313" key="10">
    <source>
        <dbReference type="EMBL" id="KAG2469652.1"/>
    </source>
</evidence>
<evidence type="ECO:0000259" key="9">
    <source>
        <dbReference type="SMART" id="SM00479"/>
    </source>
</evidence>
<comment type="caution">
    <text evidence="10">The sequence shown here is derived from an EMBL/GenBank/DDBJ whole genome shotgun (WGS) entry which is preliminary data.</text>
</comment>
<evidence type="ECO:0000313" key="11">
    <source>
        <dbReference type="Proteomes" id="UP000886611"/>
    </source>
</evidence>
<dbReference type="SUPFAM" id="SSF53098">
    <property type="entry name" value="Ribonuclease H-like"/>
    <property type="match status" value="1"/>
</dbReference>
<gene>
    <name evidence="10" type="primary">Rexo4</name>
    <name evidence="10" type="ORF">GTO96_0023007</name>
</gene>
<dbReference type="RefSeq" id="XP_039619810.1">
    <property type="nucleotide sequence ID" value="XM_039763876.1"/>
</dbReference>
<dbReference type="EMBL" id="JAATIS010000147">
    <property type="protein sequence ID" value="KAG2469652.1"/>
    <property type="molecule type" value="Genomic_DNA"/>
</dbReference>
<dbReference type="InterPro" id="IPR037431">
    <property type="entry name" value="REX4_DEDDh_dom"/>
</dbReference>
<dbReference type="RefSeq" id="XP_039619809.1">
    <property type="nucleotide sequence ID" value="XM_039763875.1"/>
</dbReference>
<dbReference type="InterPro" id="IPR012337">
    <property type="entry name" value="RNaseH-like_sf"/>
</dbReference>
<keyword evidence="4" id="KW-0540">Nuclease</keyword>
<evidence type="ECO:0000256" key="5">
    <source>
        <dbReference type="ARBA" id="ARBA00022801"/>
    </source>
</evidence>
<dbReference type="GO" id="GO:0006364">
    <property type="term" value="P:rRNA processing"/>
    <property type="evidence" value="ECO:0007669"/>
    <property type="project" value="InterPro"/>
</dbReference>
<dbReference type="OrthoDB" id="8191639at2759"/>
<dbReference type="CDD" id="cd06144">
    <property type="entry name" value="REX4_like"/>
    <property type="match status" value="1"/>
</dbReference>
<dbReference type="GO" id="GO:0005730">
    <property type="term" value="C:nucleolus"/>
    <property type="evidence" value="ECO:0007669"/>
    <property type="project" value="UniProtKB-ARBA"/>
</dbReference>
<evidence type="ECO:0000256" key="6">
    <source>
        <dbReference type="ARBA" id="ARBA00022839"/>
    </source>
</evidence>
<organism evidence="10 11">
    <name type="scientific">Polypterus senegalus</name>
    <name type="common">Senegal bichir</name>
    <dbReference type="NCBI Taxonomy" id="55291"/>
    <lineage>
        <taxon>Eukaryota</taxon>
        <taxon>Metazoa</taxon>
        <taxon>Chordata</taxon>
        <taxon>Craniata</taxon>
        <taxon>Vertebrata</taxon>
        <taxon>Euteleostomi</taxon>
        <taxon>Actinopterygii</taxon>
        <taxon>Polypteriformes</taxon>
        <taxon>Polypteridae</taxon>
        <taxon>Polypterus</taxon>
    </lineage>
</organism>
<keyword evidence="6 10" id="KW-0269">Exonuclease</keyword>
<comment type="subcellular location">
    <subcellularLocation>
        <location evidence="1">Nucleus</location>
    </subcellularLocation>
</comment>
<accession>A0A8X7XQ54</accession>
<feature type="region of interest" description="Disordered" evidence="8">
    <location>
        <begin position="1"/>
        <end position="63"/>
    </location>
</feature>
<dbReference type="InterPro" id="IPR047021">
    <property type="entry name" value="REXO1/3/4-like"/>
</dbReference>
<feature type="compositionally biased region" description="Polar residues" evidence="8">
    <location>
        <begin position="125"/>
        <end position="137"/>
    </location>
</feature>
<dbReference type="GeneID" id="120535798"/>
<sequence length="407" mass="46311">MKMGKTQLKNPLKKSGKLVPKQKKKHKLKKKKFWRSPNTCVTRNAEQPSASSYLPPPKDPAQFSANWKSLEQVLNKKKDLAPVQENHQPTFKKKFKKEPQILHEEKETSAKCQTQADCKHLPGKTSLQTLSTGNYKSGHTHVKNGRKTEIDHRETGRNAQSGDCKPREDDIWFDDVNPDDIEIAIGPEAAEIARRKYGVQKVVSQEVEKVLVKDRAFEGLTKIVAMDCEMVGVGPSGEDSIAARVSIVNHFGKCIYDKYVKTTEKVTDFRTAVSGVRPEHLRKGEDFKIVQKEVSDILKGRILVGHAITNDLKVLFLDHPKKNIRDTQKYKPFKQQVKSGRPSLKLLCQKILNVKVQESEHSSVQDAQAAMRLYTMVRKQWEAAIRERFKVKKSEKAKVKDDQLIEA</sequence>
<proteinExistence type="inferred from homology"/>
<evidence type="ECO:0000256" key="7">
    <source>
        <dbReference type="ARBA" id="ARBA00023242"/>
    </source>
</evidence>
<keyword evidence="5" id="KW-0378">Hydrolase</keyword>
<name>A0A8X7XQ54_POLSE</name>
<dbReference type="PANTHER" id="PTHR12801:SF158">
    <property type="entry name" value="RNA EXONUCLEASE 4"/>
    <property type="match status" value="1"/>
</dbReference>
<dbReference type="GO" id="GO:0006308">
    <property type="term" value="P:DNA catabolic process"/>
    <property type="evidence" value="ECO:0007669"/>
    <property type="project" value="TreeGrafter"/>
</dbReference>
<dbReference type="GO" id="GO:0003676">
    <property type="term" value="F:nucleic acid binding"/>
    <property type="evidence" value="ECO:0007669"/>
    <property type="project" value="InterPro"/>
</dbReference>
<dbReference type="PANTHER" id="PTHR12801">
    <property type="entry name" value="RNA EXONUCLEASE REXO1 / RECO3 FAMILY MEMBER-RELATED"/>
    <property type="match status" value="1"/>
</dbReference>
<feature type="region of interest" description="Disordered" evidence="8">
    <location>
        <begin position="123"/>
        <end position="169"/>
    </location>
</feature>
<keyword evidence="7" id="KW-0539">Nucleus</keyword>
<dbReference type="GO" id="GO:0008408">
    <property type="term" value="F:3'-5' exonuclease activity"/>
    <property type="evidence" value="ECO:0007669"/>
    <property type="project" value="InterPro"/>
</dbReference>